<dbReference type="Proteomes" id="UP000199632">
    <property type="component" value="Unassembled WGS sequence"/>
</dbReference>
<dbReference type="PANTHER" id="PTHR36933">
    <property type="entry name" value="SLL0788 PROTEIN"/>
    <property type="match status" value="1"/>
</dbReference>
<dbReference type="Gene3D" id="1.20.1260.10">
    <property type="match status" value="1"/>
</dbReference>
<dbReference type="STRING" id="137265.SAMN05421684_2270"/>
<gene>
    <name evidence="2" type="ORF">SAMN05421684_2270</name>
</gene>
<dbReference type="EMBL" id="FNQB01000001">
    <property type="protein sequence ID" value="SDY91489.1"/>
    <property type="molecule type" value="Genomic_DNA"/>
</dbReference>
<keyword evidence="3" id="KW-1185">Reference proteome</keyword>
<protein>
    <submittedName>
        <fullName evidence="2">Uncharacterized conserved protein, DUF305 family</fullName>
    </submittedName>
</protein>
<proteinExistence type="predicted"/>
<sequence>MNRRSPHLVLVALAILLGALAGGVGGWLLAQDGHDDASVEAGFARDMSSHHAQAVEMGMLAHGRSADAEVRTLGGDIALTQHGQIGIMQTWLRDWDLLPTGEQRPMAWMASHEGHAADGPMPGMASQEELARLRTATGRDFDVLFGQLMLRHHLGGIAMADAALAQSDDEDVRWLAESMKSGQQSELGALTQLLDRKGAKPL</sequence>
<evidence type="ECO:0000313" key="2">
    <source>
        <dbReference type="EMBL" id="SDY91489.1"/>
    </source>
</evidence>
<dbReference type="Pfam" id="PF03713">
    <property type="entry name" value="DUF305"/>
    <property type="match status" value="1"/>
</dbReference>
<feature type="domain" description="DUF305" evidence="1">
    <location>
        <begin position="40"/>
        <end position="194"/>
    </location>
</feature>
<evidence type="ECO:0000259" key="1">
    <source>
        <dbReference type="Pfam" id="PF03713"/>
    </source>
</evidence>
<dbReference type="AlphaFoldDB" id="A0A1H3NTK5"/>
<evidence type="ECO:0000313" key="3">
    <source>
        <dbReference type="Proteomes" id="UP000199632"/>
    </source>
</evidence>
<dbReference type="InterPro" id="IPR012347">
    <property type="entry name" value="Ferritin-like"/>
</dbReference>
<dbReference type="PANTHER" id="PTHR36933:SF1">
    <property type="entry name" value="SLL0788 PROTEIN"/>
    <property type="match status" value="1"/>
</dbReference>
<organism evidence="2 3">
    <name type="scientific">Asanoa ishikariensis</name>
    <dbReference type="NCBI Taxonomy" id="137265"/>
    <lineage>
        <taxon>Bacteria</taxon>
        <taxon>Bacillati</taxon>
        <taxon>Actinomycetota</taxon>
        <taxon>Actinomycetes</taxon>
        <taxon>Micromonosporales</taxon>
        <taxon>Micromonosporaceae</taxon>
        <taxon>Asanoa</taxon>
    </lineage>
</organism>
<name>A0A1H3NTK5_9ACTN</name>
<reference evidence="3" key="1">
    <citation type="submission" date="2016-10" db="EMBL/GenBank/DDBJ databases">
        <authorList>
            <person name="Varghese N."/>
            <person name="Submissions S."/>
        </authorList>
    </citation>
    <scope>NUCLEOTIDE SEQUENCE [LARGE SCALE GENOMIC DNA]</scope>
    <source>
        <strain evidence="3">DSM 44718</strain>
    </source>
</reference>
<dbReference type="OrthoDB" id="26872at2"/>
<accession>A0A1H3NTK5</accession>
<dbReference type="InterPro" id="IPR005183">
    <property type="entry name" value="DUF305_CopM-like"/>
</dbReference>